<feature type="domain" description="EH" evidence="14">
    <location>
        <begin position="309"/>
        <end position="400"/>
    </location>
</feature>
<proteinExistence type="predicted"/>
<dbReference type="InterPro" id="IPR009060">
    <property type="entry name" value="UBA-like_sf"/>
</dbReference>
<dbReference type="GO" id="GO:0003779">
    <property type="term" value="F:actin binding"/>
    <property type="evidence" value="ECO:0007669"/>
    <property type="project" value="UniProtKB-KW"/>
</dbReference>
<feature type="compositionally biased region" description="Polar residues" evidence="12">
    <location>
        <begin position="1081"/>
        <end position="1103"/>
    </location>
</feature>
<dbReference type="PANTHER" id="PTHR11216:SF170">
    <property type="entry name" value="DYNAMIN ASSOCIATED PROTEIN 160, ISOFORM D"/>
    <property type="match status" value="1"/>
</dbReference>
<feature type="compositionally biased region" description="Basic and acidic residues" evidence="12">
    <location>
        <begin position="918"/>
        <end position="932"/>
    </location>
</feature>
<evidence type="ECO:0000256" key="1">
    <source>
        <dbReference type="ARBA" id="ARBA00004125"/>
    </source>
</evidence>
<dbReference type="FunCoup" id="A0A4S2MR14">
    <property type="interactions" value="305"/>
</dbReference>
<dbReference type="OrthoDB" id="524326at2759"/>
<dbReference type="Gene3D" id="1.10.287.1490">
    <property type="match status" value="1"/>
</dbReference>
<dbReference type="SMART" id="SM00165">
    <property type="entry name" value="UBA"/>
    <property type="match status" value="1"/>
</dbReference>
<feature type="compositionally biased region" description="Low complexity" evidence="12">
    <location>
        <begin position="435"/>
        <end position="454"/>
    </location>
</feature>
<dbReference type="InterPro" id="IPR015940">
    <property type="entry name" value="UBA"/>
</dbReference>
<feature type="compositionally biased region" description="Polar residues" evidence="12">
    <location>
        <begin position="866"/>
        <end position="884"/>
    </location>
</feature>
<dbReference type="GO" id="GO:0005509">
    <property type="term" value="F:calcium ion binding"/>
    <property type="evidence" value="ECO:0007669"/>
    <property type="project" value="InterPro"/>
</dbReference>
<dbReference type="PANTHER" id="PTHR11216">
    <property type="entry name" value="EH DOMAIN"/>
    <property type="match status" value="1"/>
</dbReference>
<protein>
    <recommendedName>
        <fullName evidence="18">EF-hand</fullName>
    </recommendedName>
</protein>
<keyword evidence="6" id="KW-0967">Endosome</keyword>
<dbReference type="CDD" id="cd14270">
    <property type="entry name" value="UBA"/>
    <property type="match status" value="1"/>
</dbReference>
<dbReference type="CDD" id="cd00052">
    <property type="entry name" value="EH"/>
    <property type="match status" value="3"/>
</dbReference>
<dbReference type="PROSITE" id="PS50222">
    <property type="entry name" value="EF_HAND_2"/>
    <property type="match status" value="1"/>
</dbReference>
<dbReference type="Pfam" id="PF12763">
    <property type="entry name" value="EH"/>
    <property type="match status" value="3"/>
</dbReference>
<feature type="region of interest" description="Disordered" evidence="12">
    <location>
        <begin position="1286"/>
        <end position="1310"/>
    </location>
</feature>
<feature type="compositionally biased region" description="Pro residues" evidence="12">
    <location>
        <begin position="407"/>
        <end position="424"/>
    </location>
</feature>
<feature type="compositionally biased region" description="Basic and acidic residues" evidence="12">
    <location>
        <begin position="1177"/>
        <end position="1188"/>
    </location>
</feature>
<dbReference type="InterPro" id="IPR000261">
    <property type="entry name" value="EH_dom"/>
</dbReference>
<dbReference type="GO" id="GO:0010008">
    <property type="term" value="C:endosome membrane"/>
    <property type="evidence" value="ECO:0007669"/>
    <property type="project" value="UniProtKB-SubCell"/>
</dbReference>
<keyword evidence="9" id="KW-0009">Actin-binding</keyword>
<feature type="compositionally biased region" description="Polar residues" evidence="12">
    <location>
        <begin position="708"/>
        <end position="727"/>
    </location>
</feature>
<evidence type="ECO:0000313" key="16">
    <source>
        <dbReference type="EMBL" id="TGZ76987.1"/>
    </source>
</evidence>
<comment type="subunit">
    <text evidence="4">Component of the PAN1 actin cytoskeleton-regulatory complex.</text>
</comment>
<keyword evidence="8" id="KW-0175">Coiled coil</keyword>
<keyword evidence="10" id="KW-0206">Cytoskeleton</keyword>
<evidence type="ECO:0000256" key="11">
    <source>
        <dbReference type="ARBA" id="ARBA00025194"/>
    </source>
</evidence>
<feature type="domain" description="EH" evidence="14">
    <location>
        <begin position="22"/>
        <end position="108"/>
    </location>
</feature>
<feature type="compositionally biased region" description="Basic and acidic residues" evidence="12">
    <location>
        <begin position="693"/>
        <end position="707"/>
    </location>
</feature>
<reference evidence="16 17" key="1">
    <citation type="submission" date="2019-04" db="EMBL/GenBank/DDBJ databases">
        <title>Comparative genomics and transcriptomics to analyze fruiting body development in filamentous ascomycetes.</title>
        <authorList>
            <consortium name="DOE Joint Genome Institute"/>
            <person name="Lutkenhaus R."/>
            <person name="Traeger S."/>
            <person name="Breuer J."/>
            <person name="Kuo A."/>
            <person name="Lipzen A."/>
            <person name="Pangilinan J."/>
            <person name="Dilworth D."/>
            <person name="Sandor L."/>
            <person name="Poggeler S."/>
            <person name="Barry K."/>
            <person name="Grigoriev I.V."/>
            <person name="Nowrousian M."/>
        </authorList>
    </citation>
    <scope>NUCLEOTIDE SEQUENCE [LARGE SCALE GENOMIC DNA]</scope>
    <source>
        <strain evidence="16 17">CBS 389.68</strain>
    </source>
</reference>
<dbReference type="SMART" id="SM00054">
    <property type="entry name" value="EFh"/>
    <property type="match status" value="3"/>
</dbReference>
<accession>A0A4S2MR14</accession>
<feature type="compositionally biased region" description="Polar residues" evidence="12">
    <location>
        <begin position="488"/>
        <end position="511"/>
    </location>
</feature>
<dbReference type="CDD" id="cd22265">
    <property type="entry name" value="UDM1_RNF168"/>
    <property type="match status" value="1"/>
</dbReference>
<evidence type="ECO:0000256" key="5">
    <source>
        <dbReference type="ARBA" id="ARBA00022583"/>
    </source>
</evidence>
<evidence type="ECO:0000256" key="12">
    <source>
        <dbReference type="SAM" id="MobiDB-lite"/>
    </source>
</evidence>
<organism evidence="16 17">
    <name type="scientific">Ascodesmis nigricans</name>
    <dbReference type="NCBI Taxonomy" id="341454"/>
    <lineage>
        <taxon>Eukaryota</taxon>
        <taxon>Fungi</taxon>
        <taxon>Dikarya</taxon>
        <taxon>Ascomycota</taxon>
        <taxon>Pezizomycotina</taxon>
        <taxon>Pezizomycetes</taxon>
        <taxon>Pezizales</taxon>
        <taxon>Ascodesmidaceae</taxon>
        <taxon>Ascodesmis</taxon>
    </lineage>
</organism>
<sequence length="1384" mass="147763">MADRDGATEGGGHTNIVLTPEEKKVFGQLFQAADSEGIGVVTGEHAVKFFEKSGLSPRILGEIWGIADTLNRGLLTKVGFSVALRLIGQAQNGHHPRPELAQQPGPLPRFEGVNIQYPPAPGASPPMPSLQAQATGAGAVLRLPQLMPQDVEKFTSIFEQSGAVDGVLQGTDARDIFQRSKLPTQLLIQIWNLADRQHRGALSASEFVVAMHLITCCKSHLAGAGTMPILPQMLPPALYDAAAGRPSTRGGPDRRGTGRGMPPVPPIPKQFSGPQAGRAQSPLSRQFTPPIQQQPIQRDNTGWAIKAEDKARFDQVFLTVDKANHGFITGEEAVPFFSNSKLSEEVLAQIWDLADINKSGQLNRDEFAIAMYLIVQQRSNPGVPLPDVLPPNLIPPSMRQQQMAPPAVQPSPFDPVPQAPPPPKSAADDLFGLVGAFSSSQSQAGPAPTQAAGPFDGGDPFGISKDPAPSMSPNTASPALFGRPTAQFVPTSSFGQSILPSITGGSNTSREAPQPAKNDMDDLLGDADPEISKKLTNESTELANLSNQISGLTKQTTELKSKRASTEHELSTLSVQKQNIEAQLNQLRAAYEKEAAHVRRVEDQLAASRQETVRASQEYQRIEAEYQQLQYKKQEVSSSLEADRRENENLKERMNVINAENRKLRAELEQLENQARREKGLVSINKKQVAQSESEREKLKNSIDEARSTVTSPVPGSPTLSQSSATGYKNPFHRKTSPPLGEAFSPSPFAPPTSGSMDDVFGPAFASKPTTPAFAQKAPTEVSASAPSAPSVSEGGLGDVSTPPTSPPASSYANSPHPSEPPAPAIGNQIQSNFLPLGNLTRADSTTSSVQVNPSASVRDDVSRPDTPTNWMSSNVSQAPSQAPTDRDAPPSRAGEERRNSVSVRSDAGTEASNKPSFFEKRVESPFAERHNTGGTSGGDENKAKLEREGSFASFSNVPGAFPSIDGSAPKPIAPMATGESTRSNRSRTSNMSKSAFGSDPFSGLGKEEPRSGSAQAAFEDAFSQFTSNKGKQRVSENHTGGSGSVKPSFHEEFPPIEELQADSDSDSEAGGFEDDFKPGQQATVSTLAVGQPRPDTTTSNDRPPSEAAQQPPPSYVSTNTTADKSNFPAEYSNLLPSRSDPMKHDAPTPGGSTNAVTFPSTTPIKDDFDDQFGDLADAKEADEKSTDNEFGIPSSGFGDFDPVFDAPSRPAPGTAVSQDNDEFSKFTFNIDDSAPAPKGTDSLTGSPQMATVKTASPQDWDAIFADFGSANSADKAKEASANLNRKLQGEHEGGGVSLGEESAEKEGGVKVEEEKVAKLREMGFERESAIRALEKVGGNIDRLFGRRDDILAITPLLLLLLLLREINIPHVLFLSSIFHCTFS</sequence>
<dbReference type="PROSITE" id="PS50030">
    <property type="entry name" value="UBA"/>
    <property type="match status" value="1"/>
</dbReference>
<dbReference type="EMBL" id="ML220161">
    <property type="protein sequence ID" value="TGZ76987.1"/>
    <property type="molecule type" value="Genomic_DNA"/>
</dbReference>
<feature type="region of interest" description="Disordered" evidence="12">
    <location>
        <begin position="683"/>
        <end position="1253"/>
    </location>
</feature>
<feature type="compositionally biased region" description="Basic and acidic residues" evidence="12">
    <location>
        <begin position="885"/>
        <end position="900"/>
    </location>
</feature>
<feature type="compositionally biased region" description="Basic and acidic residues" evidence="12">
    <location>
        <begin position="940"/>
        <end position="950"/>
    </location>
</feature>
<feature type="compositionally biased region" description="Polar residues" evidence="12">
    <location>
        <begin position="1116"/>
        <end position="1125"/>
    </location>
</feature>
<evidence type="ECO:0000259" key="14">
    <source>
        <dbReference type="PROSITE" id="PS50031"/>
    </source>
</evidence>
<dbReference type="GO" id="GO:0030479">
    <property type="term" value="C:actin cortical patch"/>
    <property type="evidence" value="ECO:0007669"/>
    <property type="project" value="UniProtKB-SubCell"/>
</dbReference>
<evidence type="ECO:0000256" key="4">
    <source>
        <dbReference type="ARBA" id="ARBA00011159"/>
    </source>
</evidence>
<keyword evidence="5" id="KW-0254">Endocytosis</keyword>
<feature type="compositionally biased region" description="Low complexity" evidence="12">
    <location>
        <begin position="808"/>
        <end position="817"/>
    </location>
</feature>
<evidence type="ECO:0000256" key="8">
    <source>
        <dbReference type="ARBA" id="ARBA00023054"/>
    </source>
</evidence>
<dbReference type="SUPFAM" id="SSF47473">
    <property type="entry name" value="EF-hand"/>
    <property type="match status" value="3"/>
</dbReference>
<dbReference type="SUPFAM" id="SSF46934">
    <property type="entry name" value="UBA-like"/>
    <property type="match status" value="1"/>
</dbReference>
<dbReference type="PROSITE" id="PS00018">
    <property type="entry name" value="EF_HAND_1"/>
    <property type="match status" value="1"/>
</dbReference>
<keyword evidence="17" id="KW-1185">Reference proteome</keyword>
<comment type="function">
    <text evidence="11">Component of the PAN1 actin cytoskeleton-regulatory complex required for the internalization of endosomes during actin-coupled endocytosis. The complex links the site of endocytosis to the cell membrane-associated actin cytoskeleton. Mediates uptake of external molecules and vacuolar degradation of plasma membrane proteins. Plays a role in the proper organization of the cell membrane-associated actin cytoskeleton and promotes its destabilization.</text>
</comment>
<gene>
    <name evidence="16" type="ORF">EX30DRAFT_388717</name>
</gene>
<dbReference type="Gene3D" id="1.10.238.10">
    <property type="entry name" value="EF-hand"/>
    <property type="match status" value="3"/>
</dbReference>
<evidence type="ECO:0000256" key="7">
    <source>
        <dbReference type="ARBA" id="ARBA00022837"/>
    </source>
</evidence>
<dbReference type="InterPro" id="IPR002048">
    <property type="entry name" value="EF_hand_dom"/>
</dbReference>
<feature type="region of interest" description="Disordered" evidence="12">
    <location>
        <begin position="243"/>
        <end position="266"/>
    </location>
</feature>
<feature type="domain" description="EH" evidence="14">
    <location>
        <begin position="150"/>
        <end position="245"/>
    </location>
</feature>
<evidence type="ECO:0008006" key="18">
    <source>
        <dbReference type="Google" id="ProtNLM"/>
    </source>
</evidence>
<evidence type="ECO:0000259" key="15">
    <source>
        <dbReference type="PROSITE" id="PS50222"/>
    </source>
</evidence>
<name>A0A4S2MR14_9PEZI</name>
<dbReference type="InterPro" id="IPR018247">
    <property type="entry name" value="EF_Hand_1_Ca_BS"/>
</dbReference>
<feature type="compositionally biased region" description="Polar residues" evidence="12">
    <location>
        <begin position="842"/>
        <end position="856"/>
    </location>
</feature>
<dbReference type="GO" id="GO:0016197">
    <property type="term" value="P:endosomal transport"/>
    <property type="evidence" value="ECO:0007669"/>
    <property type="project" value="TreeGrafter"/>
</dbReference>
<dbReference type="Pfam" id="PF00627">
    <property type="entry name" value="UBA"/>
    <property type="match status" value="1"/>
</dbReference>
<evidence type="ECO:0000256" key="2">
    <source>
        <dbReference type="ARBA" id="ARBA00004134"/>
    </source>
</evidence>
<dbReference type="GO" id="GO:0005886">
    <property type="term" value="C:plasma membrane"/>
    <property type="evidence" value="ECO:0007669"/>
    <property type="project" value="UniProtKB-SubCell"/>
</dbReference>
<feature type="domain" description="EF-hand" evidence="15">
    <location>
        <begin position="342"/>
        <end position="377"/>
    </location>
</feature>
<evidence type="ECO:0000256" key="6">
    <source>
        <dbReference type="ARBA" id="ARBA00022753"/>
    </source>
</evidence>
<comment type="subcellular location">
    <subcellularLocation>
        <location evidence="3">Cell membrane</location>
        <topology evidence="3">Peripheral membrane protein</topology>
        <orientation evidence="3">Cytoplasmic side</orientation>
    </subcellularLocation>
    <subcellularLocation>
        <location evidence="2">Cytoplasm</location>
        <location evidence="2">Cytoskeleton</location>
        <location evidence="2">Actin patch</location>
    </subcellularLocation>
    <subcellularLocation>
        <location evidence="1">Endosome membrane</location>
        <topology evidence="1">Peripheral membrane protein</topology>
        <orientation evidence="1">Cytoplasmic side</orientation>
    </subcellularLocation>
</comment>
<keyword evidence="7" id="KW-0106">Calcium</keyword>
<dbReference type="GO" id="GO:0006897">
    <property type="term" value="P:endocytosis"/>
    <property type="evidence" value="ECO:0007669"/>
    <property type="project" value="UniProtKB-KW"/>
</dbReference>
<feature type="compositionally biased region" description="Polar residues" evidence="12">
    <location>
        <begin position="1151"/>
        <end position="1164"/>
    </location>
</feature>
<feature type="region of interest" description="Disordered" evidence="12">
    <location>
        <begin position="397"/>
        <end position="537"/>
    </location>
</feature>
<dbReference type="SMART" id="SM00027">
    <property type="entry name" value="EH"/>
    <property type="match status" value="3"/>
</dbReference>
<evidence type="ECO:0000256" key="10">
    <source>
        <dbReference type="ARBA" id="ARBA00023212"/>
    </source>
</evidence>
<dbReference type="Gene3D" id="1.10.8.10">
    <property type="entry name" value="DNA helicase RuvA subunit, C-terminal domain"/>
    <property type="match status" value="1"/>
</dbReference>
<dbReference type="STRING" id="341454.A0A4S2MR14"/>
<dbReference type="PROSITE" id="PS50031">
    <property type="entry name" value="EH"/>
    <property type="match status" value="3"/>
</dbReference>
<keyword evidence="10" id="KW-0963">Cytoplasm</keyword>
<evidence type="ECO:0000259" key="13">
    <source>
        <dbReference type="PROSITE" id="PS50030"/>
    </source>
</evidence>
<feature type="compositionally biased region" description="Polar residues" evidence="12">
    <location>
        <begin position="1242"/>
        <end position="1253"/>
    </location>
</feature>
<evidence type="ECO:0000256" key="9">
    <source>
        <dbReference type="ARBA" id="ARBA00023203"/>
    </source>
</evidence>
<evidence type="ECO:0000313" key="17">
    <source>
        <dbReference type="Proteomes" id="UP000298138"/>
    </source>
</evidence>
<dbReference type="InParanoid" id="A0A4S2MR14"/>
<feature type="compositionally biased region" description="Acidic residues" evidence="12">
    <location>
        <begin position="1060"/>
        <end position="1074"/>
    </location>
</feature>
<feature type="domain" description="UBA" evidence="13">
    <location>
        <begin position="1311"/>
        <end position="1342"/>
    </location>
</feature>
<feature type="compositionally biased region" description="Low complexity" evidence="12">
    <location>
        <begin position="981"/>
        <end position="995"/>
    </location>
</feature>
<dbReference type="InterPro" id="IPR011992">
    <property type="entry name" value="EF-hand-dom_pair"/>
</dbReference>
<evidence type="ECO:0000256" key="3">
    <source>
        <dbReference type="ARBA" id="ARBA00004413"/>
    </source>
</evidence>
<feature type="compositionally biased region" description="Low complexity" evidence="12">
    <location>
        <begin position="782"/>
        <end position="793"/>
    </location>
</feature>
<dbReference type="Proteomes" id="UP000298138">
    <property type="component" value="Unassembled WGS sequence"/>
</dbReference>